<dbReference type="KEGG" id="bgt:106050179"/>
<dbReference type="OrthoDB" id="10061751at2759"/>
<evidence type="ECO:0000256" key="2">
    <source>
        <dbReference type="ARBA" id="ARBA00022741"/>
    </source>
</evidence>
<dbReference type="InterPro" id="IPR027417">
    <property type="entry name" value="P-loop_NTPase"/>
</dbReference>
<organism evidence="6 7">
    <name type="scientific">Biomphalaria glabrata</name>
    <name type="common">Bloodfluke planorb</name>
    <name type="synonym">Freshwater snail</name>
    <dbReference type="NCBI Taxonomy" id="6526"/>
    <lineage>
        <taxon>Eukaryota</taxon>
        <taxon>Metazoa</taxon>
        <taxon>Spiralia</taxon>
        <taxon>Lophotrochozoa</taxon>
        <taxon>Mollusca</taxon>
        <taxon>Gastropoda</taxon>
        <taxon>Heterobranchia</taxon>
        <taxon>Euthyneura</taxon>
        <taxon>Panpulmonata</taxon>
        <taxon>Hygrophila</taxon>
        <taxon>Lymnaeoidea</taxon>
        <taxon>Planorbidae</taxon>
        <taxon>Biomphalaria</taxon>
    </lineage>
</organism>
<keyword evidence="6" id="KW-1185">Reference proteome</keyword>
<dbReference type="SUPFAM" id="SSF52540">
    <property type="entry name" value="P-loop containing nucleoside triphosphate hydrolases"/>
    <property type="match status" value="1"/>
</dbReference>
<dbReference type="Pfam" id="PF04548">
    <property type="entry name" value="AIG1"/>
    <property type="match status" value="1"/>
</dbReference>
<dbReference type="GeneID" id="106050179"/>
<dbReference type="Gene3D" id="3.40.50.300">
    <property type="entry name" value="P-loop containing nucleotide triphosphate hydrolases"/>
    <property type="match status" value="1"/>
</dbReference>
<accession>A0A9U8DUC1</accession>
<dbReference type="PANTHER" id="PTHR10903:SF184">
    <property type="entry name" value="GTP-BINDING PROTEIN A"/>
    <property type="match status" value="1"/>
</dbReference>
<protein>
    <submittedName>
        <fullName evidence="7">Uncharacterized protein LOC106050179</fullName>
    </submittedName>
</protein>
<sequence length="782" mass="88311">MLKLTSTEAAGGSQNSMVTAADNQNPTTAARENQNPITTAMESQTSMATAADNLNPITAAKESQYPMTATRESQYPITAAGESQYHLTAGRENQYPITATGESQYPMTATRESQYPMTATRESQYPITAAGESQYPMTATRESQYPLTAGRESQYPLTAGRESQYPITAGRERQYPMTAAGESPIQFNYNSDACNQQDAKNDKDKLEKLKEERMEISIDDHSTSRQSTVSILLNKITADEEELTQLYIAALKEIKGDPSLAPKVLEIEEKLQCFHRYYSINQKRKDMAEPIDGDTTESQPHSKKICQENELTLLLLGSAGNGKSATGNSILGKTVFKTSASTSSNTSECQKGTAVIGSDTITVLDCPGIDTENSPEVVFHSFVESVKQALELCKYTFSAVVIVLKYGQRFTKQESETIKHLKGILGKDVLKDRGICVVTHGDNFEADTEDENVDFIDWCQEQSGDIKTLFDECNFHCVLFNNKTKSQDTKNDQLTRLLQYVPRAKPYTEKDFISAFKDLNKMRLEYEVPKIIEETNAFIKSKRQKFQDIDSETDESQRHVQLEQIKDDIAQYNHNLLESNGDEEMMKQPLQSLKIFSLEVNAKLKMCQEKRKSIGIEDIDIDASQSQTEEKRPLQLVSKDHFSKFSSTAIADLQDALMTDSEDYEYVSIKPPSHSCVYLQENLSDTNLLENLVQELWKFECKVKDLKIKENVNSEDWKQFSSDFANFEVKVASINFTAMDPEKKEQFDNNKRYISTLIEENTNQVSLGKIWSFFKTFFGKYL</sequence>
<dbReference type="PROSITE" id="PS51720">
    <property type="entry name" value="G_AIG1"/>
    <property type="match status" value="1"/>
</dbReference>
<feature type="domain" description="AIG1-type G" evidence="5">
    <location>
        <begin position="308"/>
        <end position="516"/>
    </location>
</feature>
<keyword evidence="2" id="KW-0547">Nucleotide-binding</keyword>
<dbReference type="InterPro" id="IPR045058">
    <property type="entry name" value="GIMA/IAN/Toc"/>
</dbReference>
<dbReference type="PANTHER" id="PTHR10903">
    <property type="entry name" value="GTPASE, IMAP FAMILY MEMBER-RELATED"/>
    <property type="match status" value="1"/>
</dbReference>
<evidence type="ECO:0000313" key="6">
    <source>
        <dbReference type="Proteomes" id="UP001165740"/>
    </source>
</evidence>
<dbReference type="Proteomes" id="UP001165740">
    <property type="component" value="Chromosome 16"/>
</dbReference>
<dbReference type="InterPro" id="IPR006703">
    <property type="entry name" value="G_AIG1"/>
</dbReference>
<dbReference type="RefSeq" id="XP_013060579.2">
    <property type="nucleotide sequence ID" value="XM_013205125.2"/>
</dbReference>
<gene>
    <name evidence="7" type="primary">LOC106050179</name>
</gene>
<comment type="similarity">
    <text evidence="1">Belongs to the TRAFAC class TrmE-Era-EngA-EngB-Septin-like GTPase superfamily. AIG1/Toc34/Toc159-like paraseptin GTPase family. IAN subfamily.</text>
</comment>
<proteinExistence type="inferred from homology"/>
<keyword evidence="3" id="KW-0342">GTP-binding</keyword>
<evidence type="ECO:0000259" key="5">
    <source>
        <dbReference type="PROSITE" id="PS51720"/>
    </source>
</evidence>
<name>A0A9U8DUC1_BIOGL</name>
<evidence type="ECO:0000256" key="4">
    <source>
        <dbReference type="SAM" id="MobiDB-lite"/>
    </source>
</evidence>
<reference evidence="7" key="1">
    <citation type="submission" date="2025-08" db="UniProtKB">
        <authorList>
            <consortium name="RefSeq"/>
        </authorList>
    </citation>
    <scope>IDENTIFICATION</scope>
</reference>
<evidence type="ECO:0000256" key="3">
    <source>
        <dbReference type="ARBA" id="ARBA00023134"/>
    </source>
</evidence>
<dbReference type="GO" id="GO:0005525">
    <property type="term" value="F:GTP binding"/>
    <property type="evidence" value="ECO:0007669"/>
    <property type="project" value="UniProtKB-KW"/>
</dbReference>
<evidence type="ECO:0000256" key="1">
    <source>
        <dbReference type="ARBA" id="ARBA00008535"/>
    </source>
</evidence>
<feature type="region of interest" description="Disordered" evidence="4">
    <location>
        <begin position="1"/>
        <end position="33"/>
    </location>
</feature>
<dbReference type="AlphaFoldDB" id="A0A9U8DUC1"/>
<evidence type="ECO:0000313" key="7">
    <source>
        <dbReference type="RefSeq" id="XP_013060579.2"/>
    </source>
</evidence>